<dbReference type="SUPFAM" id="SSF57959">
    <property type="entry name" value="Leucine zipper domain"/>
    <property type="match status" value="1"/>
</dbReference>
<comment type="caution">
    <text evidence="1">The sequence shown here is derived from an EMBL/GenBank/DDBJ whole genome shotgun (WGS) entry which is preliminary data.</text>
</comment>
<sequence>MYLAKPILPKITSSTPSIPINSNTSESVVTAEFPQQFQTDSSCAAVNVSTQFQSLINTQLPNNYSIKSDPLVIHSGRPKKRGDGLDVLDSQSRKRARAARNRIAARKSRENNKLNFDLLKAENCALTEENNRLSSLLKKSESRRLELEFTIQSIASKVQNISDLSCYSNTLATPLNSMDVSHSDNNQTLLGLQSSDFTSNSSIFQSTPINMDHSALSYNSSIAGSDSITVGSRFSPLNGDLCESAQLVQKKKITIHYQLSAAEVSIFNKGYAESSENSVDIDLSIDEILSSNLFDPSISLDLLSENYSANFGSLDLSMPQNTDSLLTQFTEPDFLTSSCKEDNVNILFQEIFGKDNPVSINQSELETLLGSLDSAF</sequence>
<dbReference type="AlphaFoldDB" id="A0A2T9YU94"/>
<dbReference type="GO" id="GO:0003700">
    <property type="term" value="F:DNA-binding transcription factor activity"/>
    <property type="evidence" value="ECO:0007669"/>
    <property type="project" value="InterPro"/>
</dbReference>
<accession>A0A2T9YU94</accession>
<dbReference type="EMBL" id="MBFR01000044">
    <property type="protein sequence ID" value="PVU95920.1"/>
    <property type="molecule type" value="Genomic_DNA"/>
</dbReference>
<proteinExistence type="predicted"/>
<dbReference type="Gene3D" id="1.20.5.170">
    <property type="match status" value="1"/>
</dbReference>
<evidence type="ECO:0000313" key="2">
    <source>
        <dbReference type="Proteomes" id="UP000245383"/>
    </source>
</evidence>
<keyword evidence="2" id="KW-1185">Reference proteome</keyword>
<evidence type="ECO:0008006" key="3">
    <source>
        <dbReference type="Google" id="ProtNLM"/>
    </source>
</evidence>
<gene>
    <name evidence="1" type="ORF">BB561_001503</name>
</gene>
<dbReference type="STRING" id="133385.A0A2T9YU94"/>
<evidence type="ECO:0000313" key="1">
    <source>
        <dbReference type="EMBL" id="PVU95920.1"/>
    </source>
</evidence>
<protein>
    <recommendedName>
        <fullName evidence="3">BZIP domain-containing protein</fullName>
    </recommendedName>
</protein>
<dbReference type="Proteomes" id="UP000245383">
    <property type="component" value="Unassembled WGS sequence"/>
</dbReference>
<name>A0A2T9YU94_9FUNG</name>
<organism evidence="1 2">
    <name type="scientific">Smittium simulii</name>
    <dbReference type="NCBI Taxonomy" id="133385"/>
    <lineage>
        <taxon>Eukaryota</taxon>
        <taxon>Fungi</taxon>
        <taxon>Fungi incertae sedis</taxon>
        <taxon>Zoopagomycota</taxon>
        <taxon>Kickxellomycotina</taxon>
        <taxon>Harpellomycetes</taxon>
        <taxon>Harpellales</taxon>
        <taxon>Legeriomycetaceae</taxon>
        <taxon>Smittium</taxon>
    </lineage>
</organism>
<dbReference type="OrthoDB" id="674948at2759"/>
<reference evidence="1 2" key="1">
    <citation type="journal article" date="2018" name="MBio">
        <title>Comparative Genomics Reveals the Core Gene Toolbox for the Fungus-Insect Symbiosis.</title>
        <authorList>
            <person name="Wang Y."/>
            <person name="Stata M."/>
            <person name="Wang W."/>
            <person name="Stajich J.E."/>
            <person name="White M.M."/>
            <person name="Moncalvo J.M."/>
        </authorList>
    </citation>
    <scope>NUCLEOTIDE SEQUENCE [LARGE SCALE GENOMIC DNA]</scope>
    <source>
        <strain evidence="1 2">SWE-8-4</strain>
    </source>
</reference>
<dbReference type="InterPro" id="IPR046347">
    <property type="entry name" value="bZIP_sf"/>
</dbReference>